<dbReference type="GO" id="GO:0006611">
    <property type="term" value="P:protein export from nucleus"/>
    <property type="evidence" value="ECO:0007669"/>
    <property type="project" value="TreeGrafter"/>
</dbReference>
<dbReference type="GO" id="GO:0004672">
    <property type="term" value="F:protein kinase activity"/>
    <property type="evidence" value="ECO:0007669"/>
    <property type="project" value="InterPro"/>
</dbReference>
<protein>
    <recommendedName>
        <fullName evidence="2">Protein kinase domain-containing protein</fullName>
    </recommendedName>
</protein>
<dbReference type="Pfam" id="PF00069">
    <property type="entry name" value="Pkinase"/>
    <property type="match status" value="1"/>
</dbReference>
<dbReference type="Proteomes" id="UP001177023">
    <property type="component" value="Unassembled WGS sequence"/>
</dbReference>
<evidence type="ECO:0000259" key="2">
    <source>
        <dbReference type="PROSITE" id="PS50011"/>
    </source>
</evidence>
<dbReference type="GO" id="GO:0043539">
    <property type="term" value="F:protein serine/threonine kinase activator activity"/>
    <property type="evidence" value="ECO:0007669"/>
    <property type="project" value="InterPro"/>
</dbReference>
<dbReference type="Gene3D" id="1.10.510.10">
    <property type="entry name" value="Transferase(Phosphotransferase) domain 1"/>
    <property type="match status" value="1"/>
</dbReference>
<name>A0AA36CTV2_9BILA</name>
<evidence type="ECO:0000313" key="3">
    <source>
        <dbReference type="EMBL" id="CAJ0573866.1"/>
    </source>
</evidence>
<dbReference type="InterPro" id="IPR011009">
    <property type="entry name" value="Kinase-like_dom_sf"/>
</dbReference>
<gene>
    <name evidence="3" type="ORF">MSPICULIGERA_LOCUS12212</name>
</gene>
<feature type="non-terminal residue" evidence="3">
    <location>
        <position position="359"/>
    </location>
</feature>
<dbReference type="PANTHER" id="PTHR48014:SF21">
    <property type="entry name" value="SERINE_THREONINE-PROTEIN KINASE FRAY2"/>
    <property type="match status" value="1"/>
</dbReference>
<dbReference type="InterPro" id="IPR047173">
    <property type="entry name" value="STRAD_A/B-like"/>
</dbReference>
<reference evidence="3" key="1">
    <citation type="submission" date="2023-06" db="EMBL/GenBank/DDBJ databases">
        <authorList>
            <person name="Delattre M."/>
        </authorList>
    </citation>
    <scope>NUCLEOTIDE SEQUENCE</scope>
    <source>
        <strain evidence="3">AF72</strain>
    </source>
</reference>
<dbReference type="AlphaFoldDB" id="A0AA36CTV2"/>
<keyword evidence="4" id="KW-1185">Reference proteome</keyword>
<accession>A0AA36CTV2</accession>
<dbReference type="PANTHER" id="PTHR48014">
    <property type="entry name" value="SERINE/THREONINE-PROTEIN KINASE FRAY2"/>
    <property type="match status" value="1"/>
</dbReference>
<organism evidence="3 4">
    <name type="scientific">Mesorhabditis spiculigera</name>
    <dbReference type="NCBI Taxonomy" id="96644"/>
    <lineage>
        <taxon>Eukaryota</taxon>
        <taxon>Metazoa</taxon>
        <taxon>Ecdysozoa</taxon>
        <taxon>Nematoda</taxon>
        <taxon>Chromadorea</taxon>
        <taxon>Rhabditida</taxon>
        <taxon>Rhabditina</taxon>
        <taxon>Rhabditomorpha</taxon>
        <taxon>Rhabditoidea</taxon>
        <taxon>Rhabditidae</taxon>
        <taxon>Mesorhabditinae</taxon>
        <taxon>Mesorhabditis</taxon>
    </lineage>
</organism>
<dbReference type="EMBL" id="CATQJA010002624">
    <property type="protein sequence ID" value="CAJ0573866.1"/>
    <property type="molecule type" value="Genomic_DNA"/>
</dbReference>
<evidence type="ECO:0000256" key="1">
    <source>
        <dbReference type="ARBA" id="ARBA00008874"/>
    </source>
</evidence>
<dbReference type="GO" id="GO:1902554">
    <property type="term" value="C:serine/threonine protein kinase complex"/>
    <property type="evidence" value="ECO:0007669"/>
    <property type="project" value="TreeGrafter"/>
</dbReference>
<comment type="similarity">
    <text evidence="1">Belongs to the protein kinase superfamily. STE Ser/Thr protein kinase family. STE20 subfamily.</text>
</comment>
<comment type="caution">
    <text evidence="3">The sequence shown here is derived from an EMBL/GenBank/DDBJ whole genome shotgun (WGS) entry which is preliminary data.</text>
</comment>
<dbReference type="SUPFAM" id="SSF56112">
    <property type="entry name" value="Protein kinase-like (PK-like)"/>
    <property type="match status" value="1"/>
</dbReference>
<evidence type="ECO:0000313" key="4">
    <source>
        <dbReference type="Proteomes" id="UP001177023"/>
    </source>
</evidence>
<dbReference type="PROSITE" id="PS50011">
    <property type="entry name" value="PROTEIN_KINASE_DOM"/>
    <property type="match status" value="1"/>
</dbReference>
<dbReference type="GO" id="GO:0005524">
    <property type="term" value="F:ATP binding"/>
    <property type="evidence" value="ECO:0007669"/>
    <property type="project" value="InterPro"/>
</dbReference>
<dbReference type="InterPro" id="IPR000719">
    <property type="entry name" value="Prot_kinase_dom"/>
</dbReference>
<feature type="domain" description="Protein kinase" evidence="2">
    <location>
        <begin position="1"/>
        <end position="301"/>
    </location>
</feature>
<sequence length="359" mass="40542">MPLRTLNREKIILRRRIIAEFCEHAEIYEGRLQGAPIACKLIDGEELEIAGYERLKNEVNILEVEWLRRLVHPYILRLHSSTVAGPYLCLTTDLADMRAATNVIKDYYPLGLPEPALRIILKQLFKALTYMHARNVVHRGIRACHILIDSKSGVKLTGFRHSVHLKHTAKNRPDYDAVTHAYDAQLENCLLWLAPEIISQDIDGYGLASDIYSVGITLCEMANGAGPFTEMDPFTLLAEKTGGTVPCLLDSITGEACNVVERTAHYNRTFTKDLHWLVASCVALDPADRPTAQYFLEKSSLRKAKSRHLRKALERVQLETQKPDEDIADHFVDLTGCEDLEWLETNAHGNKMMIDGNPT</sequence>
<proteinExistence type="inferred from homology"/>